<evidence type="ECO:0000259" key="2">
    <source>
        <dbReference type="Pfam" id="PF08308"/>
    </source>
</evidence>
<evidence type="ECO:0000313" key="4">
    <source>
        <dbReference type="Proteomes" id="UP000034140"/>
    </source>
</evidence>
<feature type="domain" description="PEGA" evidence="2">
    <location>
        <begin position="137"/>
        <end position="198"/>
    </location>
</feature>
<keyword evidence="1" id="KW-0472">Membrane</keyword>
<dbReference type="InterPro" id="IPR013229">
    <property type="entry name" value="PEGA"/>
</dbReference>
<reference evidence="3 4" key="1">
    <citation type="journal article" date="2015" name="Nature">
        <title>rRNA introns, odd ribosomes, and small enigmatic genomes across a large radiation of phyla.</title>
        <authorList>
            <person name="Brown C.T."/>
            <person name="Hug L.A."/>
            <person name="Thomas B.C."/>
            <person name="Sharon I."/>
            <person name="Castelle C.J."/>
            <person name="Singh A."/>
            <person name="Wilkins M.J."/>
            <person name="Williams K.H."/>
            <person name="Banfield J.F."/>
        </authorList>
    </citation>
    <scope>NUCLEOTIDE SEQUENCE [LARGE SCALE GENOMIC DNA]</scope>
</reference>
<dbReference type="Proteomes" id="UP000034140">
    <property type="component" value="Unassembled WGS sequence"/>
</dbReference>
<sequence length="214" mass="23989">MKNRKTVLIIAIAIILVSIIMYFLPLGTILGNLPLIKRFYNNTSIEIITEKGKAQVTINDKDYGQTPTTVENLPEGKYTIELKKIADDNTFYQKQIFEVELAKNTSARVDLEIGPENILNGTILYYTSVPHTSAGRGLVTITSSATDAKVYIDKEYIGNAPISNLELKDNQYQVKVSATGYEDIEIPVFVRASYQLNLKTYHFPIPVNFDTVSD</sequence>
<proteinExistence type="predicted"/>
<evidence type="ECO:0000256" key="1">
    <source>
        <dbReference type="SAM" id="Phobius"/>
    </source>
</evidence>
<organism evidence="3 4">
    <name type="scientific">candidate division WS6 bacterium GW2011_GWC1_36_11</name>
    <dbReference type="NCBI Taxonomy" id="1619090"/>
    <lineage>
        <taxon>Bacteria</taxon>
        <taxon>Candidatus Dojkabacteria</taxon>
    </lineage>
</organism>
<keyword evidence="1" id="KW-1133">Transmembrane helix</keyword>
<dbReference type="AlphaFoldDB" id="A0A0G0DUC6"/>
<dbReference type="Pfam" id="PF08308">
    <property type="entry name" value="PEGA"/>
    <property type="match status" value="2"/>
</dbReference>
<comment type="caution">
    <text evidence="3">The sequence shown here is derived from an EMBL/GenBank/DDBJ whole genome shotgun (WGS) entry which is preliminary data.</text>
</comment>
<evidence type="ECO:0000313" key="3">
    <source>
        <dbReference type="EMBL" id="KKP92621.1"/>
    </source>
</evidence>
<name>A0A0G0DUC6_9BACT</name>
<feature type="transmembrane region" description="Helical" evidence="1">
    <location>
        <begin position="7"/>
        <end position="30"/>
    </location>
</feature>
<accession>A0A0G0DUC6</accession>
<feature type="domain" description="PEGA" evidence="2">
    <location>
        <begin position="44"/>
        <end position="84"/>
    </location>
</feature>
<dbReference type="PANTHER" id="PTHR36194:SF1">
    <property type="entry name" value="S-LAYER-LIKE PROTEIN"/>
    <property type="match status" value="1"/>
</dbReference>
<protein>
    <recommendedName>
        <fullName evidence="2">PEGA domain-containing protein</fullName>
    </recommendedName>
</protein>
<dbReference type="PANTHER" id="PTHR36194">
    <property type="entry name" value="S-LAYER-LIKE PROTEIN"/>
    <property type="match status" value="1"/>
</dbReference>
<keyword evidence="1" id="KW-0812">Transmembrane</keyword>
<gene>
    <name evidence="3" type="ORF">UR96_C0009G0009</name>
</gene>
<dbReference type="EMBL" id="LBRE01000009">
    <property type="protein sequence ID" value="KKP92621.1"/>
    <property type="molecule type" value="Genomic_DNA"/>
</dbReference>